<evidence type="ECO:0000256" key="6">
    <source>
        <dbReference type="ARBA" id="ARBA00022692"/>
    </source>
</evidence>
<dbReference type="Gene3D" id="1.10.287.950">
    <property type="entry name" value="Methyl-accepting chemotaxis protein"/>
    <property type="match status" value="1"/>
</dbReference>
<evidence type="ECO:0000259" key="14">
    <source>
        <dbReference type="PROSITE" id="PS50192"/>
    </source>
</evidence>
<evidence type="ECO:0000256" key="4">
    <source>
        <dbReference type="ARBA" id="ARBA00022500"/>
    </source>
</evidence>
<dbReference type="InterPro" id="IPR003660">
    <property type="entry name" value="HAMP_dom"/>
</dbReference>
<evidence type="ECO:0000256" key="8">
    <source>
        <dbReference type="ARBA" id="ARBA00023136"/>
    </source>
</evidence>
<evidence type="ECO:0000256" key="7">
    <source>
        <dbReference type="ARBA" id="ARBA00022989"/>
    </source>
</evidence>
<gene>
    <name evidence="16" type="primary">pctA</name>
    <name evidence="16" type="ORF">GCM10009092_35480</name>
</gene>
<comment type="similarity">
    <text evidence="10">Belongs to the methyl-accepting chemotaxis (MCP) protein family.</text>
</comment>
<feature type="domain" description="HAMP" evidence="15">
    <location>
        <begin position="298"/>
        <end position="352"/>
    </location>
</feature>
<evidence type="ECO:0000256" key="9">
    <source>
        <dbReference type="ARBA" id="ARBA00023224"/>
    </source>
</evidence>
<comment type="caution">
    <text evidence="16">The sequence shown here is derived from an EMBL/GenBank/DDBJ whole genome shotgun (WGS) entry which is preliminary data.</text>
</comment>
<dbReference type="CDD" id="cd12912">
    <property type="entry name" value="PDC2_MCP_like"/>
    <property type="match status" value="1"/>
</dbReference>
<dbReference type="CDD" id="cd12913">
    <property type="entry name" value="PDC1_MCP_like"/>
    <property type="match status" value="1"/>
</dbReference>
<dbReference type="Pfam" id="PF00672">
    <property type="entry name" value="HAMP"/>
    <property type="match status" value="1"/>
</dbReference>
<feature type="transmembrane region" description="Helical" evidence="12">
    <location>
        <begin position="278"/>
        <end position="297"/>
    </location>
</feature>
<keyword evidence="4" id="KW-0145">Chemotaxis</keyword>
<keyword evidence="9 11" id="KW-0807">Transducer</keyword>
<reference evidence="16 17" key="1">
    <citation type="journal article" date="2019" name="Int. J. Syst. Evol. Microbiol.">
        <title>The Global Catalogue of Microorganisms (GCM) 10K type strain sequencing project: providing services to taxonomists for standard genome sequencing and annotation.</title>
        <authorList>
            <consortium name="The Broad Institute Genomics Platform"/>
            <consortium name="The Broad Institute Genome Sequencing Center for Infectious Disease"/>
            <person name="Wu L."/>
            <person name="Ma J."/>
        </authorList>
    </citation>
    <scope>NUCLEOTIDE SEQUENCE [LARGE SCALE GENOMIC DNA]</scope>
    <source>
        <strain evidence="16 17">JCM 13378</strain>
    </source>
</reference>
<dbReference type="SMART" id="SM00283">
    <property type="entry name" value="MA"/>
    <property type="match status" value="1"/>
</dbReference>
<dbReference type="Gene3D" id="3.30.450.20">
    <property type="entry name" value="PAS domain"/>
    <property type="match status" value="2"/>
</dbReference>
<dbReference type="Pfam" id="PF00015">
    <property type="entry name" value="MCPsignal"/>
    <property type="match status" value="1"/>
</dbReference>
<dbReference type="InterPro" id="IPR004089">
    <property type="entry name" value="MCPsignal_dom"/>
</dbReference>
<evidence type="ECO:0000313" key="16">
    <source>
        <dbReference type="EMBL" id="GAA0368117.1"/>
    </source>
</evidence>
<dbReference type="InterPro" id="IPR033479">
    <property type="entry name" value="dCache_1"/>
</dbReference>
<dbReference type="InterPro" id="IPR029151">
    <property type="entry name" value="Sensor-like_sf"/>
</dbReference>
<dbReference type="Pfam" id="PF02743">
    <property type="entry name" value="dCache_1"/>
    <property type="match status" value="1"/>
</dbReference>
<dbReference type="SUPFAM" id="SSF103190">
    <property type="entry name" value="Sensory domain-like"/>
    <property type="match status" value="1"/>
</dbReference>
<keyword evidence="8 12" id="KW-0472">Membrane</keyword>
<dbReference type="CDD" id="cd11386">
    <property type="entry name" value="MCP_signal"/>
    <property type="match status" value="1"/>
</dbReference>
<accession>A0ABN0XMQ6</accession>
<feature type="domain" description="Methyl-accepting transducer" evidence="13">
    <location>
        <begin position="357"/>
        <end position="593"/>
    </location>
</feature>
<name>A0ABN0XMQ6_9ALTE</name>
<keyword evidence="3" id="KW-0488">Methylation</keyword>
<dbReference type="CDD" id="cd06225">
    <property type="entry name" value="HAMP"/>
    <property type="match status" value="1"/>
</dbReference>
<evidence type="ECO:0000256" key="3">
    <source>
        <dbReference type="ARBA" id="ARBA00022481"/>
    </source>
</evidence>
<organism evidence="16 17">
    <name type="scientific">Bowmanella denitrificans</name>
    <dbReference type="NCBI Taxonomy" id="366582"/>
    <lineage>
        <taxon>Bacteria</taxon>
        <taxon>Pseudomonadati</taxon>
        <taxon>Pseudomonadota</taxon>
        <taxon>Gammaproteobacteria</taxon>
        <taxon>Alteromonadales</taxon>
        <taxon>Alteromonadaceae</taxon>
        <taxon>Bowmanella</taxon>
    </lineage>
</organism>
<keyword evidence="6 12" id="KW-0812">Transmembrane</keyword>
<keyword evidence="17" id="KW-1185">Reference proteome</keyword>
<dbReference type="Proteomes" id="UP001501757">
    <property type="component" value="Unassembled WGS sequence"/>
</dbReference>
<evidence type="ECO:0000259" key="15">
    <source>
        <dbReference type="PROSITE" id="PS50885"/>
    </source>
</evidence>
<dbReference type="PROSITE" id="PS50111">
    <property type="entry name" value="CHEMOTAXIS_TRANSDUC_2"/>
    <property type="match status" value="1"/>
</dbReference>
<dbReference type="PANTHER" id="PTHR32089:SF39">
    <property type="entry name" value="METHYL-ACCEPTING CHEMOTAXIS PROTEIN HLYB"/>
    <property type="match status" value="1"/>
</dbReference>
<dbReference type="InterPro" id="IPR000727">
    <property type="entry name" value="T_SNARE_dom"/>
</dbReference>
<proteinExistence type="inferred from homology"/>
<comment type="subcellular location">
    <subcellularLocation>
        <location evidence="1">Cell inner membrane</location>
        <topology evidence="1">Multi-pass membrane protein</topology>
    </subcellularLocation>
</comment>
<dbReference type="RefSeq" id="WP_343846748.1">
    <property type="nucleotide sequence ID" value="NZ_BAAAEI010000023.1"/>
</dbReference>
<protein>
    <submittedName>
        <fullName evidence="16">Methyl-accepting chemotaxis protein PctA</fullName>
    </submittedName>
</protein>
<evidence type="ECO:0000256" key="10">
    <source>
        <dbReference type="ARBA" id="ARBA00029447"/>
    </source>
</evidence>
<dbReference type="PANTHER" id="PTHR32089">
    <property type="entry name" value="METHYL-ACCEPTING CHEMOTAXIS PROTEIN MCPB"/>
    <property type="match status" value="1"/>
</dbReference>
<dbReference type="EMBL" id="BAAAEI010000023">
    <property type="protein sequence ID" value="GAA0368117.1"/>
    <property type="molecule type" value="Genomic_DNA"/>
</dbReference>
<evidence type="ECO:0000259" key="13">
    <source>
        <dbReference type="PROSITE" id="PS50111"/>
    </source>
</evidence>
<dbReference type="SUPFAM" id="SSF58104">
    <property type="entry name" value="Methyl-accepting chemotaxis protein (MCP) signaling domain"/>
    <property type="match status" value="1"/>
</dbReference>
<dbReference type="SMART" id="SM00304">
    <property type="entry name" value="HAMP"/>
    <property type="match status" value="1"/>
</dbReference>
<keyword evidence="7 12" id="KW-1133">Transmembrane helix</keyword>
<evidence type="ECO:0000256" key="11">
    <source>
        <dbReference type="PROSITE-ProRule" id="PRU00284"/>
    </source>
</evidence>
<evidence type="ECO:0000256" key="5">
    <source>
        <dbReference type="ARBA" id="ARBA00022519"/>
    </source>
</evidence>
<evidence type="ECO:0000313" key="17">
    <source>
        <dbReference type="Proteomes" id="UP001501757"/>
    </source>
</evidence>
<keyword evidence="2" id="KW-1003">Cell membrane</keyword>
<keyword evidence="5" id="KW-0997">Cell inner membrane</keyword>
<sequence>MAKPLTFTSKISLAASCILVAVLGAFTLNNYFVMRAHTEAQVEQSLKDNSSAAASNIATWLNGKLALVSSIADEYQPSDGRDLLLRNVQSRAQAGNFKNTYIGEKSGTFTLDDQSIALPADYNATLRPWYQLAEKTRSPAFTTPYIDATTGDLTITAVVPIVRQGKLLGVAGGDIDMLSIANQIKSIDFSGYGYAFLVDAQGKILSHPQKSLNDQHIQQVFGQSLAIQPAYFEHRTDQQELLVLLTPVEGLENVNWYLVGLVDKQQAYAALQAFRNRAIVYMLIGIAAIALMMSLLLKYLMQPLKKLTNAIEDIAAGEGDLTRRLHIQREDEFGMLSKDFNAVIDKLHQSFIQVKIASDALQQSVQSLLTHTHSSMSMQEQQTGYVEHAVQTIQYLADSASGIADSTTQATSLTQDAKQKSQLSNNALGSNIQAIQSLSGKMHQAQQAVDSLEQHTTSINQVLEVIEGVSEQTNLLALNAAIEAARAGDAGRGFAVVADEVRQLAQRTQESTQQIQRTISQLQDGASGVVSIMKTSIEDCEQSVSLVSQAGDRVEDVNQAIQSLESVNIQVANATGQQNQLITQLNDTIVQVNSLSEQGNANLKATLKECNNLNMQFGNLEKMLARFKV</sequence>
<dbReference type="PROSITE" id="PS50192">
    <property type="entry name" value="T_SNARE"/>
    <property type="match status" value="1"/>
</dbReference>
<evidence type="ECO:0000256" key="1">
    <source>
        <dbReference type="ARBA" id="ARBA00004429"/>
    </source>
</evidence>
<dbReference type="PROSITE" id="PS50885">
    <property type="entry name" value="HAMP"/>
    <property type="match status" value="1"/>
</dbReference>
<evidence type="ECO:0000256" key="12">
    <source>
        <dbReference type="SAM" id="Phobius"/>
    </source>
</evidence>
<feature type="domain" description="T-SNARE coiled-coil homology" evidence="14">
    <location>
        <begin position="544"/>
        <end position="606"/>
    </location>
</feature>
<evidence type="ECO:0000256" key="2">
    <source>
        <dbReference type="ARBA" id="ARBA00022475"/>
    </source>
</evidence>